<keyword evidence="3" id="KW-1185">Reference proteome</keyword>
<dbReference type="Proteomes" id="UP000264002">
    <property type="component" value="Unassembled WGS sequence"/>
</dbReference>
<protein>
    <submittedName>
        <fullName evidence="2">Uncharacterized protein</fullName>
    </submittedName>
</protein>
<evidence type="ECO:0000313" key="2">
    <source>
        <dbReference type="EMBL" id="RFU93889.1"/>
    </source>
</evidence>
<comment type="caution">
    <text evidence="2">The sequence shown here is derived from an EMBL/GenBank/DDBJ whole genome shotgun (WGS) entry which is preliminary data.</text>
</comment>
<evidence type="ECO:0000313" key="3">
    <source>
        <dbReference type="Proteomes" id="UP000264002"/>
    </source>
</evidence>
<sequence length="84" mass="10110">MAFPEQEWKKAKKLCRLNEEDIRIAKQMGLNPKSLVKNIPSKDQQWKLPVKDWLWEMWEERQEKARKKQAKKQAAADTEDDSRK</sequence>
<reference evidence="2 3" key="2">
    <citation type="submission" date="2018-09" db="EMBL/GenBank/DDBJ databases">
        <title>Genome of Sphaerochaeta halotolerans strain 4-11.</title>
        <authorList>
            <person name="Nazina T.N."/>
            <person name="Sokolova D.S."/>
        </authorList>
    </citation>
    <scope>NUCLEOTIDE SEQUENCE [LARGE SCALE GENOMIC DNA]</scope>
    <source>
        <strain evidence="2 3">4-11</strain>
    </source>
</reference>
<proteinExistence type="predicted"/>
<accession>A0A372MDM3</accession>
<dbReference type="EMBL" id="QUWK01000016">
    <property type="protein sequence ID" value="RFU93889.1"/>
    <property type="molecule type" value="Genomic_DNA"/>
</dbReference>
<reference evidence="3" key="1">
    <citation type="submission" date="2018-08" db="EMBL/GenBank/DDBJ databases">
        <authorList>
            <person name="Grouzdev D.S."/>
            <person name="Krutkina M.S."/>
        </authorList>
    </citation>
    <scope>NUCLEOTIDE SEQUENCE [LARGE SCALE GENOMIC DNA]</scope>
    <source>
        <strain evidence="3">4-11</strain>
    </source>
</reference>
<evidence type="ECO:0000256" key="1">
    <source>
        <dbReference type="SAM" id="MobiDB-lite"/>
    </source>
</evidence>
<organism evidence="2 3">
    <name type="scientific">Sphaerochaeta halotolerans</name>
    <dbReference type="NCBI Taxonomy" id="2293840"/>
    <lineage>
        <taxon>Bacteria</taxon>
        <taxon>Pseudomonadati</taxon>
        <taxon>Spirochaetota</taxon>
        <taxon>Spirochaetia</taxon>
        <taxon>Spirochaetales</taxon>
        <taxon>Sphaerochaetaceae</taxon>
        <taxon>Sphaerochaeta</taxon>
    </lineage>
</organism>
<feature type="region of interest" description="Disordered" evidence="1">
    <location>
        <begin position="62"/>
        <end position="84"/>
    </location>
</feature>
<name>A0A372MDM3_9SPIR</name>
<dbReference type="AlphaFoldDB" id="A0A372MDM3"/>
<dbReference type="RefSeq" id="WP_117331361.1">
    <property type="nucleotide sequence ID" value="NZ_QUWK01000016.1"/>
</dbReference>
<gene>
    <name evidence="2" type="ORF">DYP60_12560</name>
</gene>